<dbReference type="PANTHER" id="PTHR30432:SF1">
    <property type="entry name" value="DNA-BINDING TRANSCRIPTIONAL DUAL REGULATOR MODE"/>
    <property type="match status" value="1"/>
</dbReference>
<dbReference type="RefSeq" id="WP_008401492.1">
    <property type="nucleotide sequence ID" value="NZ_JACOOX010000006.1"/>
</dbReference>
<dbReference type="AlphaFoldDB" id="A0A8I0AQY2"/>
<organism evidence="2 3">
    <name type="scientific">Coprococcus hominis</name>
    <name type="common">ex Liu et al. 2022</name>
    <dbReference type="NCBI Taxonomy" id="2763039"/>
    <lineage>
        <taxon>Bacteria</taxon>
        <taxon>Bacillati</taxon>
        <taxon>Bacillota</taxon>
        <taxon>Clostridia</taxon>
        <taxon>Lachnospirales</taxon>
        <taxon>Lachnospiraceae</taxon>
        <taxon>Coprococcus</taxon>
    </lineage>
</organism>
<name>A0A8I0AQY2_9FIRM</name>
<comment type="caution">
    <text evidence="2">The sequence shown here is derived from an EMBL/GenBank/DDBJ whole genome shotgun (WGS) entry which is preliminary data.</text>
</comment>
<dbReference type="SUPFAM" id="SSF46785">
    <property type="entry name" value="Winged helix' DNA-binding domain"/>
    <property type="match status" value="1"/>
</dbReference>
<dbReference type="Gene3D" id="1.10.10.10">
    <property type="entry name" value="Winged helix-like DNA-binding domain superfamily/Winged helix DNA-binding domain"/>
    <property type="match status" value="1"/>
</dbReference>
<evidence type="ECO:0000313" key="2">
    <source>
        <dbReference type="EMBL" id="MBC5663588.1"/>
    </source>
</evidence>
<dbReference type="PANTHER" id="PTHR30432">
    <property type="entry name" value="TRANSCRIPTIONAL REGULATOR MODE"/>
    <property type="match status" value="1"/>
</dbReference>
<dbReference type="Proteomes" id="UP000615234">
    <property type="component" value="Unassembled WGS sequence"/>
</dbReference>
<dbReference type="Pfam" id="PF00126">
    <property type="entry name" value="HTH_1"/>
    <property type="match status" value="1"/>
</dbReference>
<sequence>MKAITKIYFVNDNNEKFFGAGPCQLLHMIEETGSLRSASISMGLAYTKALRMINKAEKELGFSLTKRSTGGRSGGGSTLTPEGKEWLKKYETYRNACNEANSKLYMEIFSD</sequence>
<keyword evidence="3" id="KW-1185">Reference proteome</keyword>
<protein>
    <submittedName>
        <fullName evidence="2">LysR family transcriptional regulator</fullName>
    </submittedName>
</protein>
<feature type="domain" description="HTH lysR-type" evidence="1">
    <location>
        <begin position="24"/>
        <end position="84"/>
    </location>
</feature>
<dbReference type="EMBL" id="JACOOX010000006">
    <property type="protein sequence ID" value="MBC5663588.1"/>
    <property type="molecule type" value="Genomic_DNA"/>
</dbReference>
<evidence type="ECO:0000313" key="3">
    <source>
        <dbReference type="Proteomes" id="UP000615234"/>
    </source>
</evidence>
<proteinExistence type="predicted"/>
<accession>A0A8I0AQY2</accession>
<dbReference type="InterPro" id="IPR036388">
    <property type="entry name" value="WH-like_DNA-bd_sf"/>
</dbReference>
<dbReference type="InterPro" id="IPR000847">
    <property type="entry name" value="LysR_HTH_N"/>
</dbReference>
<dbReference type="GO" id="GO:0003700">
    <property type="term" value="F:DNA-binding transcription factor activity"/>
    <property type="evidence" value="ECO:0007669"/>
    <property type="project" value="InterPro"/>
</dbReference>
<gene>
    <name evidence="2" type="ORF">H8S09_12025</name>
</gene>
<evidence type="ECO:0000259" key="1">
    <source>
        <dbReference type="Pfam" id="PF00126"/>
    </source>
</evidence>
<reference evidence="2 3" key="1">
    <citation type="submission" date="2020-08" db="EMBL/GenBank/DDBJ databases">
        <title>Genome public.</title>
        <authorList>
            <person name="Liu C."/>
            <person name="Sun Q."/>
        </authorList>
    </citation>
    <scope>NUCLEOTIDE SEQUENCE [LARGE SCALE GENOMIC DNA]</scope>
    <source>
        <strain evidence="2 3">NSJ-10</strain>
    </source>
</reference>
<dbReference type="InterPro" id="IPR036390">
    <property type="entry name" value="WH_DNA-bd_sf"/>
</dbReference>
<dbReference type="InterPro" id="IPR051815">
    <property type="entry name" value="Molybdate_resp_trans_reg"/>
</dbReference>